<name>A0A9N9R0N1_9NEOP</name>
<reference evidence="3" key="2">
    <citation type="submission" date="2022-10" db="EMBL/GenBank/DDBJ databases">
        <authorList>
            <consortium name="ENA_rothamsted_submissions"/>
            <consortium name="culmorum"/>
            <person name="King R."/>
        </authorList>
    </citation>
    <scope>NUCLEOTIDE SEQUENCE</scope>
</reference>
<dbReference type="InterPro" id="IPR036084">
    <property type="entry name" value="Ser_inhib-like_sf"/>
</dbReference>
<feature type="chain" id="PRO_5040347939" description="TIL domain-containing protein" evidence="1">
    <location>
        <begin position="21"/>
        <end position="100"/>
    </location>
</feature>
<reference evidence="3" key="1">
    <citation type="submission" date="2021-12" db="EMBL/GenBank/DDBJ databases">
        <authorList>
            <person name="King R."/>
        </authorList>
    </citation>
    <scope>NUCLEOTIDE SEQUENCE</scope>
</reference>
<sequence>MSSSVFSLCLVAVLINLVYAGAVTDERKPFDCPENEYYDFCALRVCYKKCSDLKYTPPCPSITPDCFHPACLCKEGHLRNKDGVCVTTRQCYSDIHNNKI</sequence>
<feature type="signal peptide" evidence="1">
    <location>
        <begin position="1"/>
        <end position="20"/>
    </location>
</feature>
<dbReference type="InterPro" id="IPR002919">
    <property type="entry name" value="TIL_dom"/>
</dbReference>
<evidence type="ECO:0000259" key="2">
    <source>
        <dbReference type="Pfam" id="PF01826"/>
    </source>
</evidence>
<gene>
    <name evidence="3" type="ORF">DIATSA_LOCUS5042</name>
</gene>
<dbReference type="Proteomes" id="UP001153714">
    <property type="component" value="Chromosome 17"/>
</dbReference>
<feature type="domain" description="TIL" evidence="2">
    <location>
        <begin position="32"/>
        <end position="91"/>
    </location>
</feature>
<dbReference type="AlphaFoldDB" id="A0A9N9R0N1"/>
<dbReference type="SUPFAM" id="SSF57567">
    <property type="entry name" value="Serine protease inhibitors"/>
    <property type="match status" value="1"/>
</dbReference>
<keyword evidence="4" id="KW-1185">Reference proteome</keyword>
<organism evidence="3 4">
    <name type="scientific">Diatraea saccharalis</name>
    <name type="common">sugarcane borer</name>
    <dbReference type="NCBI Taxonomy" id="40085"/>
    <lineage>
        <taxon>Eukaryota</taxon>
        <taxon>Metazoa</taxon>
        <taxon>Ecdysozoa</taxon>
        <taxon>Arthropoda</taxon>
        <taxon>Hexapoda</taxon>
        <taxon>Insecta</taxon>
        <taxon>Pterygota</taxon>
        <taxon>Neoptera</taxon>
        <taxon>Endopterygota</taxon>
        <taxon>Lepidoptera</taxon>
        <taxon>Glossata</taxon>
        <taxon>Ditrysia</taxon>
        <taxon>Pyraloidea</taxon>
        <taxon>Crambidae</taxon>
        <taxon>Crambinae</taxon>
        <taxon>Diatraea</taxon>
    </lineage>
</organism>
<dbReference type="Pfam" id="PF01826">
    <property type="entry name" value="TIL"/>
    <property type="match status" value="1"/>
</dbReference>
<proteinExistence type="predicted"/>
<protein>
    <recommendedName>
        <fullName evidence="2">TIL domain-containing protein</fullName>
    </recommendedName>
</protein>
<accession>A0A9N9R0N1</accession>
<evidence type="ECO:0000256" key="1">
    <source>
        <dbReference type="SAM" id="SignalP"/>
    </source>
</evidence>
<evidence type="ECO:0000313" key="3">
    <source>
        <dbReference type="EMBL" id="CAG9787136.1"/>
    </source>
</evidence>
<evidence type="ECO:0000313" key="4">
    <source>
        <dbReference type="Proteomes" id="UP001153714"/>
    </source>
</evidence>
<keyword evidence="1" id="KW-0732">Signal</keyword>
<dbReference type="CDD" id="cd19941">
    <property type="entry name" value="TIL"/>
    <property type="match status" value="1"/>
</dbReference>
<dbReference type="EMBL" id="OU893348">
    <property type="protein sequence ID" value="CAG9787136.1"/>
    <property type="molecule type" value="Genomic_DNA"/>
</dbReference>
<dbReference type="OrthoDB" id="671595at2759"/>
<dbReference type="Gene3D" id="2.10.25.10">
    <property type="entry name" value="Laminin"/>
    <property type="match status" value="1"/>
</dbReference>